<dbReference type="InterPro" id="IPR003591">
    <property type="entry name" value="Leu-rich_rpt_typical-subtyp"/>
</dbReference>
<evidence type="ECO:0000313" key="5">
    <source>
        <dbReference type="EMBL" id="KAK7474410.1"/>
    </source>
</evidence>
<evidence type="ECO:0000256" key="2">
    <source>
        <dbReference type="ARBA" id="ARBA00022737"/>
    </source>
</evidence>
<feature type="compositionally biased region" description="Polar residues" evidence="3">
    <location>
        <begin position="540"/>
        <end position="638"/>
    </location>
</feature>
<dbReference type="InterPro" id="IPR050333">
    <property type="entry name" value="SLRP"/>
</dbReference>
<dbReference type="InterPro" id="IPR032675">
    <property type="entry name" value="LRR_dom_sf"/>
</dbReference>
<keyword evidence="4" id="KW-0732">Signal</keyword>
<dbReference type="EMBL" id="JACVVK020000438">
    <property type="protein sequence ID" value="KAK7474410.1"/>
    <property type="molecule type" value="Genomic_DNA"/>
</dbReference>
<keyword evidence="1" id="KW-0433">Leucine-rich repeat</keyword>
<name>A0ABD0JHM5_9CAEN</name>
<gene>
    <name evidence="5" type="ORF">BaRGS_00034364</name>
</gene>
<evidence type="ECO:0000313" key="6">
    <source>
        <dbReference type="Proteomes" id="UP001519460"/>
    </source>
</evidence>
<feature type="signal peptide" evidence="4">
    <location>
        <begin position="1"/>
        <end position="22"/>
    </location>
</feature>
<dbReference type="Gene3D" id="3.80.10.10">
    <property type="entry name" value="Ribonuclease Inhibitor"/>
    <property type="match status" value="3"/>
</dbReference>
<proteinExistence type="predicted"/>
<feature type="chain" id="PRO_5044862117" evidence="4">
    <location>
        <begin position="23"/>
        <end position="741"/>
    </location>
</feature>
<feature type="compositionally biased region" description="Polar residues" evidence="3">
    <location>
        <begin position="463"/>
        <end position="533"/>
    </location>
</feature>
<comment type="caution">
    <text evidence="5">The sequence shown here is derived from an EMBL/GenBank/DDBJ whole genome shotgun (WGS) entry which is preliminary data.</text>
</comment>
<organism evidence="5 6">
    <name type="scientific">Batillaria attramentaria</name>
    <dbReference type="NCBI Taxonomy" id="370345"/>
    <lineage>
        <taxon>Eukaryota</taxon>
        <taxon>Metazoa</taxon>
        <taxon>Spiralia</taxon>
        <taxon>Lophotrochozoa</taxon>
        <taxon>Mollusca</taxon>
        <taxon>Gastropoda</taxon>
        <taxon>Caenogastropoda</taxon>
        <taxon>Sorbeoconcha</taxon>
        <taxon>Cerithioidea</taxon>
        <taxon>Batillariidae</taxon>
        <taxon>Batillaria</taxon>
    </lineage>
</organism>
<evidence type="ECO:0000256" key="4">
    <source>
        <dbReference type="SAM" id="SignalP"/>
    </source>
</evidence>
<dbReference type="SUPFAM" id="SSF52047">
    <property type="entry name" value="RNI-like"/>
    <property type="match status" value="1"/>
</dbReference>
<dbReference type="SMART" id="SM00369">
    <property type="entry name" value="LRR_TYP"/>
    <property type="match status" value="4"/>
</dbReference>
<protein>
    <submittedName>
        <fullName evidence="5">Uncharacterized protein</fullName>
    </submittedName>
</protein>
<dbReference type="PANTHER" id="PTHR45712">
    <property type="entry name" value="AGAP008170-PA"/>
    <property type="match status" value="1"/>
</dbReference>
<dbReference type="Pfam" id="PF13855">
    <property type="entry name" value="LRR_8"/>
    <property type="match status" value="1"/>
</dbReference>
<keyword evidence="2" id="KW-0677">Repeat</keyword>
<keyword evidence="6" id="KW-1185">Reference proteome</keyword>
<feature type="region of interest" description="Disordered" evidence="3">
    <location>
        <begin position="452"/>
        <end position="681"/>
    </location>
</feature>
<dbReference type="Proteomes" id="UP001519460">
    <property type="component" value="Unassembled WGS sequence"/>
</dbReference>
<dbReference type="PANTHER" id="PTHR45712:SF1">
    <property type="entry name" value="NEPHROCAN"/>
    <property type="match status" value="1"/>
</dbReference>
<dbReference type="InterPro" id="IPR001611">
    <property type="entry name" value="Leu-rich_rpt"/>
</dbReference>
<evidence type="ECO:0000256" key="1">
    <source>
        <dbReference type="ARBA" id="ARBA00022614"/>
    </source>
</evidence>
<reference evidence="5 6" key="1">
    <citation type="journal article" date="2023" name="Sci. Data">
        <title>Genome assembly of the Korean intertidal mud-creeper Batillaria attramentaria.</title>
        <authorList>
            <person name="Patra A.K."/>
            <person name="Ho P.T."/>
            <person name="Jun S."/>
            <person name="Lee S.J."/>
            <person name="Kim Y."/>
            <person name="Won Y.J."/>
        </authorList>
    </citation>
    <scope>NUCLEOTIDE SEQUENCE [LARGE SCALE GENOMIC DNA]</scope>
    <source>
        <strain evidence="5">Wonlab-2016</strain>
    </source>
</reference>
<feature type="compositionally biased region" description="Polar residues" evidence="3">
    <location>
        <begin position="645"/>
        <end position="677"/>
    </location>
</feature>
<evidence type="ECO:0000256" key="3">
    <source>
        <dbReference type="SAM" id="MobiDB-lite"/>
    </source>
</evidence>
<accession>A0ABD0JHM5</accession>
<sequence length="741" mass="83019">MAVRNLYLTVHVLSVWLVTCLSVKVKDASGSIPIQHKLPNMNFSTRSTATCLAGEFYLPCHDQKWIDEDFTVCGDGYCRCRDTVADCSKHYGKLTYVPSLPAGISKVLFTENRLVNISRDDFFINITSVTDLDLKFNFLTYISPGVFRPFKNLTALRLVGNKLTYTILAPVLSVTTLILLDLTLNPLGPPPDGIFHTYPLLQLEALSLNQIGMVSLNMTVFKPLARLNYLVLTDNKLSRDSLYVDYLPQLTRGLVLTRNHFFHFPETCRGEDSFFPNLFWLDMSFSAFGEFGPDKICLPRLEQFSSCGLTLTEIDKDSFSLIMFPSLKMLWLQDLSLSSDIIIKENAFRNSHLQCIDLNASSINFAADTVDADCFAGCPKLEALVLCGNDFSDVTEEKFNRLFSQVTILSQLYLSSTHISRLSAGMFTNMPYALDLSRNRISVVRETTFTSVSSPQYPDLYPTISTSPQYPDLYPTNSTSPQYPDLHPTNSTSPQYPDLHPTNSTSPQYPDLHPTNSTSPQYPDLYPTNSTSPHYPDLHPTNSTSPQYPDLDPTNSTSPQYPDLDPTNSTSPQYPDLYPTNSTSPQYPDLHPTNSTSPQYPDLHPTNSTSPQYPDLYPTNSTSPQYPDLYPTNSTSPQYPDLHPINSTSPQYPDLHPTNSTSPQYPDLHSTNSTSPQYPDLYPTTCTSPQMISRSVSHRLCISETGLSLALRFAEHLTETSQPLCHHSRQLPKVTVFPTCT</sequence>
<dbReference type="AlphaFoldDB" id="A0ABD0JHM5"/>